<dbReference type="EMBL" id="JBHSMA010000005">
    <property type="protein sequence ID" value="MFC5411231.1"/>
    <property type="molecule type" value="Genomic_DNA"/>
</dbReference>
<feature type="transmembrane region" description="Helical" evidence="1">
    <location>
        <begin position="317"/>
        <end position="334"/>
    </location>
</feature>
<protein>
    <submittedName>
        <fullName evidence="3">Acyltransferase family protein</fullName>
        <ecNumber evidence="3">2.3.-.-</ecNumber>
    </submittedName>
</protein>
<organism evidence="3 4">
    <name type="scientific">Larkinella bovis</name>
    <dbReference type="NCBI Taxonomy" id="683041"/>
    <lineage>
        <taxon>Bacteria</taxon>
        <taxon>Pseudomonadati</taxon>
        <taxon>Bacteroidota</taxon>
        <taxon>Cytophagia</taxon>
        <taxon>Cytophagales</taxon>
        <taxon>Spirosomataceae</taxon>
        <taxon>Larkinella</taxon>
    </lineage>
</organism>
<feature type="domain" description="Acyltransferase 3" evidence="2">
    <location>
        <begin position="15"/>
        <end position="329"/>
    </location>
</feature>
<dbReference type="Proteomes" id="UP001596106">
    <property type="component" value="Unassembled WGS sequence"/>
</dbReference>
<dbReference type="PANTHER" id="PTHR23028:SF131">
    <property type="entry name" value="BLR2367 PROTEIN"/>
    <property type="match status" value="1"/>
</dbReference>
<keyword evidence="3" id="KW-0808">Transferase</keyword>
<dbReference type="GO" id="GO:0016746">
    <property type="term" value="F:acyltransferase activity"/>
    <property type="evidence" value="ECO:0007669"/>
    <property type="project" value="UniProtKB-KW"/>
</dbReference>
<keyword evidence="1" id="KW-0812">Transmembrane</keyword>
<dbReference type="EC" id="2.3.-.-" evidence="3"/>
<accession>A0ABW0IDB8</accession>
<keyword evidence="1" id="KW-0472">Membrane</keyword>
<evidence type="ECO:0000256" key="1">
    <source>
        <dbReference type="SAM" id="Phobius"/>
    </source>
</evidence>
<dbReference type="InterPro" id="IPR002656">
    <property type="entry name" value="Acyl_transf_3_dom"/>
</dbReference>
<sequence>MFLRPVNALPQNFVSIQTLRAAAALLVTLFHLSMKMEQVGIHSPILRCFNAGFGGVDLFFIISGFLITHTSLSKINTPNQFFAYVRKRLMRIYSFYWLCFLLATAGLFTLHVFTPSLAWLPFRFESVAILKAMLLLPTHEGILPVTWTLSHEIYFYSLFGLLILSRFLLVIPLLILTATLSVSLAPLTEFSGFPRLPFQDFLFSPFNLEFGFGILSYFIVQRFIIPMPRLLAGLAVVLFFWMGQRIHSSEIGFRVWGLGLPATVILLSLIQFEKTGRFRCSPWLLKLGDASYVLYLIHVPVIMVVTQALVRLNLPAYVLPANLGLLIGLFWFSGQIHRHVEKPLLTWCNTLSLNRFGIKGTLIARSGGAFGSENRPVYTK</sequence>
<feature type="transmembrane region" description="Helical" evidence="1">
    <location>
        <begin position="93"/>
        <end position="113"/>
    </location>
</feature>
<comment type="caution">
    <text evidence="3">The sequence shown here is derived from an EMBL/GenBank/DDBJ whole genome shotgun (WGS) entry which is preliminary data.</text>
</comment>
<evidence type="ECO:0000259" key="2">
    <source>
        <dbReference type="Pfam" id="PF01757"/>
    </source>
</evidence>
<evidence type="ECO:0000313" key="4">
    <source>
        <dbReference type="Proteomes" id="UP001596106"/>
    </source>
</evidence>
<feature type="transmembrane region" description="Helical" evidence="1">
    <location>
        <begin position="52"/>
        <end position="72"/>
    </location>
</feature>
<proteinExistence type="predicted"/>
<feature type="transmembrane region" description="Helical" evidence="1">
    <location>
        <begin position="153"/>
        <end position="180"/>
    </location>
</feature>
<dbReference type="PANTHER" id="PTHR23028">
    <property type="entry name" value="ACETYLTRANSFERASE"/>
    <property type="match status" value="1"/>
</dbReference>
<feature type="transmembrane region" description="Helical" evidence="1">
    <location>
        <begin position="226"/>
        <end position="243"/>
    </location>
</feature>
<evidence type="ECO:0000313" key="3">
    <source>
        <dbReference type="EMBL" id="MFC5411231.1"/>
    </source>
</evidence>
<feature type="transmembrane region" description="Helical" evidence="1">
    <location>
        <begin position="12"/>
        <end position="32"/>
    </location>
</feature>
<reference evidence="4" key="1">
    <citation type="journal article" date="2019" name="Int. J. Syst. Evol. Microbiol.">
        <title>The Global Catalogue of Microorganisms (GCM) 10K type strain sequencing project: providing services to taxonomists for standard genome sequencing and annotation.</title>
        <authorList>
            <consortium name="The Broad Institute Genomics Platform"/>
            <consortium name="The Broad Institute Genome Sequencing Center for Infectious Disease"/>
            <person name="Wu L."/>
            <person name="Ma J."/>
        </authorList>
    </citation>
    <scope>NUCLEOTIDE SEQUENCE [LARGE SCALE GENOMIC DNA]</scope>
    <source>
        <strain evidence="4">CCUG 55250</strain>
    </source>
</reference>
<keyword evidence="4" id="KW-1185">Reference proteome</keyword>
<feature type="transmembrane region" description="Helical" evidence="1">
    <location>
        <begin position="292"/>
        <end position="310"/>
    </location>
</feature>
<dbReference type="RefSeq" id="WP_379847889.1">
    <property type="nucleotide sequence ID" value="NZ_JBHSMA010000005.1"/>
</dbReference>
<feature type="transmembrane region" description="Helical" evidence="1">
    <location>
        <begin position="201"/>
        <end position="220"/>
    </location>
</feature>
<gene>
    <name evidence="3" type="ORF">ACFPMF_18055</name>
</gene>
<keyword evidence="3" id="KW-0012">Acyltransferase</keyword>
<dbReference type="InterPro" id="IPR050879">
    <property type="entry name" value="Acyltransferase_3"/>
</dbReference>
<keyword evidence="1" id="KW-1133">Transmembrane helix</keyword>
<feature type="transmembrane region" description="Helical" evidence="1">
    <location>
        <begin position="255"/>
        <end position="272"/>
    </location>
</feature>
<dbReference type="Pfam" id="PF01757">
    <property type="entry name" value="Acyl_transf_3"/>
    <property type="match status" value="1"/>
</dbReference>
<name>A0ABW0IDB8_9BACT</name>